<dbReference type="SUPFAM" id="SSF75011">
    <property type="entry name" value="3-carboxy-cis,cis-mucoante lactonizing enzyme"/>
    <property type="match status" value="1"/>
</dbReference>
<reference evidence="1 2" key="1">
    <citation type="submission" date="2016-11" db="EMBL/GenBank/DDBJ databases">
        <authorList>
            <person name="Jaros S."/>
            <person name="Januszkiewicz K."/>
            <person name="Wedrychowicz H."/>
        </authorList>
    </citation>
    <scope>NUCLEOTIDE SEQUENCE [LARGE SCALE GENOMIC DNA]</scope>
    <source>
        <strain evidence="1 2">ATCC 23634</strain>
    </source>
</reference>
<sequence length="349" mass="37785">MFAIPPPPKPSLPISDALGAALDLEISAIAREALERIGRTEDIRFSPSNNRIAIAGYAHASCFILDVVIDRRGERPVVRINDYVELRSPAGLKAPHGFDFIDEDTLVVANREGLVSLFDISGRQQGERVMTRAPKTVIGRAGLLSAIHSPGSVAVVRTGPDSAELLVCHNYKHRVSRHPLSLKGSAIRPGGGSIVIERGLLVPDGVAVSPDQRWIAVSSHLTRCVMIYDRRLRLDRNREPDGRAFGVSYPHGLRFSPDGKTLYVADAGAPILARFESADGNWAGPRDATALYRVLDEATFEKGRSNIEEGGPKGLDFDATGTVMAMTCEEQALAFFHVPELAGAAVRPR</sequence>
<gene>
    <name evidence="1" type="ORF">SAMN02983003_0239</name>
</gene>
<name>A0A1K2HSR1_9HYPH</name>
<dbReference type="STRING" id="665118.SAMN02983003_0239"/>
<accession>A0A1K2HSR1</accession>
<dbReference type="OrthoDB" id="8052188at2"/>
<dbReference type="InterPro" id="IPR015943">
    <property type="entry name" value="WD40/YVTN_repeat-like_dom_sf"/>
</dbReference>
<organism evidence="1 2">
    <name type="scientific">Devosia enhydra</name>
    <dbReference type="NCBI Taxonomy" id="665118"/>
    <lineage>
        <taxon>Bacteria</taxon>
        <taxon>Pseudomonadati</taxon>
        <taxon>Pseudomonadota</taxon>
        <taxon>Alphaproteobacteria</taxon>
        <taxon>Hyphomicrobiales</taxon>
        <taxon>Devosiaceae</taxon>
        <taxon>Devosia</taxon>
    </lineage>
</organism>
<dbReference type="RefSeq" id="WP_084603169.1">
    <property type="nucleotide sequence ID" value="NZ_FPKU01000001.1"/>
</dbReference>
<keyword evidence="2" id="KW-1185">Reference proteome</keyword>
<evidence type="ECO:0000313" key="1">
    <source>
        <dbReference type="EMBL" id="SFZ80975.1"/>
    </source>
</evidence>
<protein>
    <submittedName>
        <fullName evidence="1">Uncharacterized protein</fullName>
    </submittedName>
</protein>
<dbReference type="Gene3D" id="2.130.10.10">
    <property type="entry name" value="YVTN repeat-like/Quinoprotein amine dehydrogenase"/>
    <property type="match status" value="1"/>
</dbReference>
<dbReference type="EMBL" id="FPKU01000001">
    <property type="protein sequence ID" value="SFZ80975.1"/>
    <property type="molecule type" value="Genomic_DNA"/>
</dbReference>
<dbReference type="AlphaFoldDB" id="A0A1K2HSR1"/>
<dbReference type="Proteomes" id="UP000183447">
    <property type="component" value="Unassembled WGS sequence"/>
</dbReference>
<evidence type="ECO:0000313" key="2">
    <source>
        <dbReference type="Proteomes" id="UP000183447"/>
    </source>
</evidence>
<proteinExistence type="predicted"/>